<dbReference type="RefSeq" id="WP_243919117.1">
    <property type="nucleotide sequence ID" value="NZ_JALHLG010000007.1"/>
</dbReference>
<proteinExistence type="predicted"/>
<accession>A0ABT0BNC9</accession>
<evidence type="ECO:0000313" key="1">
    <source>
        <dbReference type="EMBL" id="MCJ2186557.1"/>
    </source>
</evidence>
<sequence length="66" mass="6988">MFSKANSPEDALRASITVLDQVVSLYDRLGLTFPAVHAATALQAAHFALEEGAVTGLDSQQQSART</sequence>
<keyword evidence="2" id="KW-1185">Reference proteome</keyword>
<organism evidence="1 2">
    <name type="scientific">Novosphingobium beihaiensis</name>
    <dbReference type="NCBI Taxonomy" id="2930389"/>
    <lineage>
        <taxon>Bacteria</taxon>
        <taxon>Pseudomonadati</taxon>
        <taxon>Pseudomonadota</taxon>
        <taxon>Alphaproteobacteria</taxon>
        <taxon>Sphingomonadales</taxon>
        <taxon>Sphingomonadaceae</taxon>
        <taxon>Novosphingobium</taxon>
    </lineage>
</organism>
<dbReference type="Proteomes" id="UP001202281">
    <property type="component" value="Unassembled WGS sequence"/>
</dbReference>
<dbReference type="EMBL" id="JALHLG010000007">
    <property type="protein sequence ID" value="MCJ2186557.1"/>
    <property type="molecule type" value="Genomic_DNA"/>
</dbReference>
<evidence type="ECO:0000313" key="2">
    <source>
        <dbReference type="Proteomes" id="UP001202281"/>
    </source>
</evidence>
<comment type="caution">
    <text evidence="1">The sequence shown here is derived from an EMBL/GenBank/DDBJ whole genome shotgun (WGS) entry which is preliminary data.</text>
</comment>
<name>A0ABT0BNC9_9SPHN</name>
<protein>
    <submittedName>
        <fullName evidence="1">Uncharacterized protein</fullName>
    </submittedName>
</protein>
<reference evidence="1 2" key="1">
    <citation type="submission" date="2022-04" db="EMBL/GenBank/DDBJ databases">
        <title>Identification of a novel bacterium isolated from mangrove sediments.</title>
        <authorList>
            <person name="Pan X."/>
        </authorList>
    </citation>
    <scope>NUCLEOTIDE SEQUENCE [LARGE SCALE GENOMIC DNA]</scope>
    <source>
        <strain evidence="1 2">B2638</strain>
    </source>
</reference>
<gene>
    <name evidence="1" type="ORF">MTR66_06985</name>
</gene>